<evidence type="ECO:0008006" key="2">
    <source>
        <dbReference type="Google" id="ProtNLM"/>
    </source>
</evidence>
<proteinExistence type="predicted"/>
<dbReference type="EMBL" id="HBJA01093329">
    <property type="protein sequence ID" value="CAE0821230.1"/>
    <property type="molecule type" value="Transcribed_RNA"/>
</dbReference>
<sequence>MDEDDEIVGEFDVFISQQMPNQLYLLQYPLRPSWRPYDLEQLKTIRMKKPLHKMEMDFRINTKGENYNKEWKDKAEGKDDTFTLESTRMQPKTKYAIGVLNADGFHLTSLPYVLQMRPDMSACKVGGLRRVDDDAGEDKAQRQVQSKHVADMLARQQRRLFSFKKVEEAKEAWSMMGIHLSDSIEANSQLHHLYCNTTVRVKTGINPQRYVDAIFPPVKSDEASSDQRRWAKVPLSRIQDYPMDRRISSLLLSAHIMSFSQIKALVRPTKADDTDLIARLEQCAVLVQGNWVIKGLQNCRGQLAAIRELLLYNFHQSERVSKLKFTDSIPNCTTFKEDIAALFRDIAELDPYPDRPGGLWKLKCPTDDAFLATFPDVVAKQGALWETRINRIKTGLADGSNTLTFPWQPADPSLDGAGGAVAAPRDDAISQQKEVQKFIIEQFRKYGVCSPVMLRAEYRLKKSDTSHPLSLTSEDLYASLLEKMTRKFNDALVLLKMGVPEVDKWRQHMLQVFQEKKENKKEEVVGRIKELCGEEIPSGMFGRLVREIAIPSSNRQNWTAKAGLMGKTTADGT</sequence>
<dbReference type="PANTHER" id="PTHR12069:SF0">
    <property type="entry name" value="DNA-DIRECTED RNA POLYMERASE III SUBUNIT RPC5"/>
    <property type="match status" value="1"/>
</dbReference>
<gene>
    <name evidence="1" type="ORF">EGYM00163_LOCUS32403</name>
</gene>
<protein>
    <recommendedName>
        <fullName evidence="2">DNA-directed RNA polymerase III subunit RPC5</fullName>
    </recommendedName>
</protein>
<evidence type="ECO:0000313" key="1">
    <source>
        <dbReference type="EMBL" id="CAE0821230.1"/>
    </source>
</evidence>
<dbReference type="AlphaFoldDB" id="A0A7S4G0G6"/>
<organism evidence="1">
    <name type="scientific">Eutreptiella gymnastica</name>
    <dbReference type="NCBI Taxonomy" id="73025"/>
    <lineage>
        <taxon>Eukaryota</taxon>
        <taxon>Discoba</taxon>
        <taxon>Euglenozoa</taxon>
        <taxon>Euglenida</taxon>
        <taxon>Spirocuta</taxon>
        <taxon>Euglenophyceae</taxon>
        <taxon>Eutreptiales</taxon>
        <taxon>Eutreptiaceae</taxon>
        <taxon>Eutreptiella</taxon>
    </lineage>
</organism>
<dbReference type="Pfam" id="PF04801">
    <property type="entry name" value="RPC5"/>
    <property type="match status" value="1"/>
</dbReference>
<dbReference type="PANTHER" id="PTHR12069">
    <property type="entry name" value="DNA-DIRECTED RNA POLYMERASES III 80 KDA POLYPEPTIDE RNA POLYMERASE III SUBUNIT 5"/>
    <property type="match status" value="1"/>
</dbReference>
<dbReference type="InterPro" id="IPR006886">
    <property type="entry name" value="RNA_pol_III_Rpc5"/>
</dbReference>
<dbReference type="GO" id="GO:0042797">
    <property type="term" value="P:tRNA transcription by RNA polymerase III"/>
    <property type="evidence" value="ECO:0007669"/>
    <property type="project" value="TreeGrafter"/>
</dbReference>
<name>A0A7S4G0G6_9EUGL</name>
<accession>A0A7S4G0G6</accession>
<dbReference type="GO" id="GO:0005666">
    <property type="term" value="C:RNA polymerase III complex"/>
    <property type="evidence" value="ECO:0007669"/>
    <property type="project" value="TreeGrafter"/>
</dbReference>
<reference evidence="1" key="1">
    <citation type="submission" date="2021-01" db="EMBL/GenBank/DDBJ databases">
        <authorList>
            <person name="Corre E."/>
            <person name="Pelletier E."/>
            <person name="Niang G."/>
            <person name="Scheremetjew M."/>
            <person name="Finn R."/>
            <person name="Kale V."/>
            <person name="Holt S."/>
            <person name="Cochrane G."/>
            <person name="Meng A."/>
            <person name="Brown T."/>
            <person name="Cohen L."/>
        </authorList>
    </citation>
    <scope>NUCLEOTIDE SEQUENCE</scope>
    <source>
        <strain evidence="1">CCMP1594</strain>
    </source>
</reference>